<dbReference type="EMBL" id="VOIH02000010">
    <property type="protein sequence ID" value="KAF3434613.1"/>
    <property type="molecule type" value="Genomic_DNA"/>
</dbReference>
<proteinExistence type="predicted"/>
<keyword evidence="2" id="KW-0732">Signal</keyword>
<protein>
    <submittedName>
        <fullName evidence="3">Uncharacterized protein</fullName>
    </submittedName>
</protein>
<keyword evidence="4" id="KW-1185">Reference proteome</keyword>
<dbReference type="Proteomes" id="UP000796880">
    <property type="component" value="Unassembled WGS sequence"/>
</dbReference>
<feature type="region of interest" description="Disordered" evidence="1">
    <location>
        <begin position="18"/>
        <end position="57"/>
    </location>
</feature>
<accession>A0A8K0DUS2</accession>
<evidence type="ECO:0000256" key="2">
    <source>
        <dbReference type="SAM" id="SignalP"/>
    </source>
</evidence>
<sequence length="57" mass="6794">MTLVNKKLLTIIWIISALEEEDPEEEDDPEEEEDPEEEDDLEEEEEEEDSEEFPIEV</sequence>
<evidence type="ECO:0000256" key="1">
    <source>
        <dbReference type="SAM" id="MobiDB-lite"/>
    </source>
</evidence>
<name>A0A8K0DUS2_9ROSA</name>
<evidence type="ECO:0000313" key="3">
    <source>
        <dbReference type="EMBL" id="KAF3434613.1"/>
    </source>
</evidence>
<gene>
    <name evidence="3" type="ORF">FNV43_RR21698</name>
</gene>
<feature type="chain" id="PRO_5035448010" evidence="2">
    <location>
        <begin position="18"/>
        <end position="57"/>
    </location>
</feature>
<organism evidence="3 4">
    <name type="scientific">Rhamnella rubrinervis</name>
    <dbReference type="NCBI Taxonomy" id="2594499"/>
    <lineage>
        <taxon>Eukaryota</taxon>
        <taxon>Viridiplantae</taxon>
        <taxon>Streptophyta</taxon>
        <taxon>Embryophyta</taxon>
        <taxon>Tracheophyta</taxon>
        <taxon>Spermatophyta</taxon>
        <taxon>Magnoliopsida</taxon>
        <taxon>eudicotyledons</taxon>
        <taxon>Gunneridae</taxon>
        <taxon>Pentapetalae</taxon>
        <taxon>rosids</taxon>
        <taxon>fabids</taxon>
        <taxon>Rosales</taxon>
        <taxon>Rhamnaceae</taxon>
        <taxon>rhamnoid group</taxon>
        <taxon>Rhamneae</taxon>
        <taxon>Rhamnella</taxon>
    </lineage>
</organism>
<reference evidence="3" key="1">
    <citation type="submission" date="2020-03" db="EMBL/GenBank/DDBJ databases">
        <title>A high-quality chromosome-level genome assembly of a woody plant with both climbing and erect habits, Rhamnella rubrinervis.</title>
        <authorList>
            <person name="Lu Z."/>
            <person name="Yang Y."/>
            <person name="Zhu X."/>
            <person name="Sun Y."/>
        </authorList>
    </citation>
    <scope>NUCLEOTIDE SEQUENCE</scope>
    <source>
        <strain evidence="3">BYM</strain>
        <tissue evidence="3">Leaf</tissue>
    </source>
</reference>
<comment type="caution">
    <text evidence="3">The sequence shown here is derived from an EMBL/GenBank/DDBJ whole genome shotgun (WGS) entry which is preliminary data.</text>
</comment>
<evidence type="ECO:0000313" key="4">
    <source>
        <dbReference type="Proteomes" id="UP000796880"/>
    </source>
</evidence>
<feature type="signal peptide" evidence="2">
    <location>
        <begin position="1"/>
        <end position="17"/>
    </location>
</feature>
<dbReference type="AlphaFoldDB" id="A0A8K0DUS2"/>